<dbReference type="Proteomes" id="UP000314981">
    <property type="component" value="Chromosome 5"/>
</dbReference>
<comment type="subcellular location">
    <subcellularLocation>
        <location evidence="1">Secreted</location>
    </subcellularLocation>
</comment>
<evidence type="ECO:0000256" key="4">
    <source>
        <dbReference type="ARBA" id="ARBA00022702"/>
    </source>
</evidence>
<evidence type="ECO:0000313" key="7">
    <source>
        <dbReference type="Ensembl" id="ENSBIXP00005041379.1"/>
    </source>
</evidence>
<dbReference type="Pfam" id="PF04643">
    <property type="entry name" value="Motilin_assoc"/>
    <property type="match status" value="1"/>
</dbReference>
<feature type="region of interest" description="Disordered" evidence="5">
    <location>
        <begin position="30"/>
        <end position="62"/>
    </location>
</feature>
<evidence type="ECO:0000313" key="8">
    <source>
        <dbReference type="Proteomes" id="UP000314981"/>
    </source>
</evidence>
<evidence type="ECO:0000256" key="3">
    <source>
        <dbReference type="ARBA" id="ARBA00022525"/>
    </source>
</evidence>
<evidence type="ECO:0000259" key="6">
    <source>
        <dbReference type="Pfam" id="PF04643"/>
    </source>
</evidence>
<dbReference type="Ensembl" id="ENSBIXT00000029636.1">
    <property type="protein sequence ID" value="ENSBIXP00000017260.1"/>
    <property type="gene ID" value="ENSBIXG00000004036.1"/>
</dbReference>
<dbReference type="PANTHER" id="PTHR14156">
    <property type="entry name" value="MOTILIN"/>
    <property type="match status" value="1"/>
</dbReference>
<reference evidence="8 9" key="1">
    <citation type="submission" date="2018-11" db="EMBL/GenBank/DDBJ databases">
        <title>Haplotype-resolved cattle genomes.</title>
        <authorList>
            <person name="Low W.Y."/>
            <person name="Tearle R."/>
            <person name="Bickhart D.M."/>
            <person name="Rosen B.D."/>
            <person name="Koren S."/>
            <person name="Rhie A."/>
            <person name="Hiendleder S."/>
            <person name="Phillippy A.M."/>
            <person name="Smith T.P.L."/>
            <person name="Williams J.L."/>
        </authorList>
    </citation>
    <scope>NUCLEOTIDE SEQUENCE [LARGE SCALE GENOMIC DNA]</scope>
</reference>
<evidence type="ECO:0000256" key="5">
    <source>
        <dbReference type="SAM" id="MobiDB-lite"/>
    </source>
</evidence>
<dbReference type="Ensembl" id="ENSBIXT00005035249.1">
    <property type="protein sequence ID" value="ENSBIXP00005041379.1"/>
    <property type="gene ID" value="ENSBIXG00005004171.1"/>
</dbReference>
<dbReference type="AlphaFoldDB" id="A0A4W2IGR9"/>
<dbReference type="OMA" id="VKIGMRM"/>
<evidence type="ECO:0000313" key="9">
    <source>
        <dbReference type="Proteomes" id="UP000429181"/>
    </source>
</evidence>
<feature type="domain" description="Motilin/ghrelin-associated peptide" evidence="6">
    <location>
        <begin position="54"/>
        <end position="102"/>
    </location>
</feature>
<reference evidence="7" key="2">
    <citation type="submission" date="2025-05" db="UniProtKB">
        <authorList>
            <consortium name="Ensembl"/>
        </authorList>
    </citation>
    <scope>IDENTIFICATION</scope>
</reference>
<organism evidence="7 9">
    <name type="scientific">Bos indicus x Bos taurus</name>
    <name type="common">Hybrid cattle</name>
    <dbReference type="NCBI Taxonomy" id="30522"/>
    <lineage>
        <taxon>Eukaryota</taxon>
        <taxon>Metazoa</taxon>
        <taxon>Chordata</taxon>
        <taxon>Craniata</taxon>
        <taxon>Vertebrata</taxon>
        <taxon>Euteleostomi</taxon>
        <taxon>Mammalia</taxon>
        <taxon>Eutheria</taxon>
        <taxon>Laurasiatheria</taxon>
        <taxon>Artiodactyla</taxon>
        <taxon>Ruminantia</taxon>
        <taxon>Pecora</taxon>
        <taxon>Bovidae</taxon>
        <taxon>Bovinae</taxon>
        <taxon>Bos</taxon>
    </lineage>
</organism>
<keyword evidence="4" id="KW-0372">Hormone</keyword>
<dbReference type="GO" id="GO:0031788">
    <property type="term" value="F:motilin receptor binding"/>
    <property type="evidence" value="ECO:0007669"/>
    <property type="project" value="TreeGrafter"/>
</dbReference>
<comment type="similarity">
    <text evidence="2">Belongs to the motilin family.</text>
</comment>
<keyword evidence="3" id="KW-0964">Secreted</keyword>
<dbReference type="GO" id="GO:0005576">
    <property type="term" value="C:extracellular region"/>
    <property type="evidence" value="ECO:0007669"/>
    <property type="project" value="UniProtKB-SubCell"/>
</dbReference>
<dbReference type="InterPro" id="IPR015662">
    <property type="entry name" value="Promotilin"/>
</dbReference>
<dbReference type="Proteomes" id="UP000429181">
    <property type="component" value="Chromosome 5"/>
</dbReference>
<evidence type="ECO:0000256" key="1">
    <source>
        <dbReference type="ARBA" id="ARBA00004613"/>
    </source>
</evidence>
<protein>
    <recommendedName>
        <fullName evidence="6">Motilin/ghrelin-associated peptide domain-containing protein</fullName>
    </recommendedName>
</protein>
<accession>A0A4W2IGR9</accession>
<name>A0A4W2IGR9_BOBOX</name>
<dbReference type="GO" id="GO:0005179">
    <property type="term" value="F:hormone activity"/>
    <property type="evidence" value="ECO:0007669"/>
    <property type="project" value="UniProtKB-KW"/>
</dbReference>
<dbReference type="PANTHER" id="PTHR14156:SF0">
    <property type="entry name" value="PROMOTILIN"/>
    <property type="match status" value="1"/>
</dbReference>
<evidence type="ECO:0000256" key="2">
    <source>
        <dbReference type="ARBA" id="ARBA00006473"/>
    </source>
</evidence>
<dbReference type="InterPro" id="IPR006737">
    <property type="entry name" value="Motilin_assoc"/>
</dbReference>
<proteinExistence type="inferred from homology"/>
<keyword evidence="8" id="KW-1185">Reference proteome</keyword>
<dbReference type="GeneTree" id="ENSGT00390000000489"/>
<sequence length="116" mass="12784">MSQLFTSDGQSIGVSASTSVLPVNIHTTVQKEKEKYNGPKKSLSVQQRSEEVGPVDPAEPWEEKQEVIKLTAPVEIGMRMNSRQLEKYQATLEGLLREVLPSSLNAQCPVNTCEAL</sequence>